<dbReference type="GO" id="GO:0004984">
    <property type="term" value="F:olfactory receptor activity"/>
    <property type="evidence" value="ECO:0007669"/>
    <property type="project" value="InterPro"/>
</dbReference>
<keyword evidence="7" id="KW-0675">Receptor</keyword>
<protein>
    <submittedName>
        <fullName evidence="11">Uncharacterized protein LOC127749791</fullName>
    </submittedName>
</protein>
<feature type="transmembrane region" description="Helical" evidence="9">
    <location>
        <begin position="143"/>
        <end position="163"/>
    </location>
</feature>
<dbReference type="GO" id="GO:0005549">
    <property type="term" value="F:odorant binding"/>
    <property type="evidence" value="ECO:0007669"/>
    <property type="project" value="InterPro"/>
</dbReference>
<dbReference type="KEGG" id="foc:127749791"/>
<dbReference type="GeneID" id="127749791"/>
<proteinExistence type="predicted"/>
<keyword evidence="6 9" id="KW-0472">Membrane</keyword>
<dbReference type="GO" id="GO:0007165">
    <property type="term" value="P:signal transduction"/>
    <property type="evidence" value="ECO:0007669"/>
    <property type="project" value="UniProtKB-KW"/>
</dbReference>
<feature type="transmembrane region" description="Helical" evidence="9">
    <location>
        <begin position="40"/>
        <end position="58"/>
    </location>
</feature>
<evidence type="ECO:0000313" key="11">
    <source>
        <dbReference type="RefSeq" id="XP_052125435.1"/>
    </source>
</evidence>
<dbReference type="Pfam" id="PF02949">
    <property type="entry name" value="7tm_6"/>
    <property type="match status" value="1"/>
</dbReference>
<keyword evidence="3 9" id="KW-0812">Transmembrane</keyword>
<evidence type="ECO:0000313" key="10">
    <source>
        <dbReference type="Proteomes" id="UP000504606"/>
    </source>
</evidence>
<keyword evidence="8" id="KW-0807">Transducer</keyword>
<organism evidence="10 11">
    <name type="scientific">Frankliniella occidentalis</name>
    <name type="common">Western flower thrips</name>
    <name type="synonym">Euthrips occidentalis</name>
    <dbReference type="NCBI Taxonomy" id="133901"/>
    <lineage>
        <taxon>Eukaryota</taxon>
        <taxon>Metazoa</taxon>
        <taxon>Ecdysozoa</taxon>
        <taxon>Arthropoda</taxon>
        <taxon>Hexapoda</taxon>
        <taxon>Insecta</taxon>
        <taxon>Pterygota</taxon>
        <taxon>Neoptera</taxon>
        <taxon>Paraneoptera</taxon>
        <taxon>Thysanoptera</taxon>
        <taxon>Terebrantia</taxon>
        <taxon>Thripoidea</taxon>
        <taxon>Thripidae</taxon>
        <taxon>Frankliniella</taxon>
    </lineage>
</organism>
<dbReference type="InterPro" id="IPR004117">
    <property type="entry name" value="7tm6_olfct_rcpt"/>
</dbReference>
<keyword evidence="4" id="KW-0552">Olfaction</keyword>
<evidence type="ECO:0000256" key="9">
    <source>
        <dbReference type="SAM" id="Phobius"/>
    </source>
</evidence>
<dbReference type="Proteomes" id="UP000504606">
    <property type="component" value="Unplaced"/>
</dbReference>
<keyword evidence="10" id="KW-1185">Reference proteome</keyword>
<feature type="transmembrane region" description="Helical" evidence="9">
    <location>
        <begin position="175"/>
        <end position="194"/>
    </location>
</feature>
<name>A0A9C6WZR3_FRAOC</name>
<evidence type="ECO:0000256" key="1">
    <source>
        <dbReference type="ARBA" id="ARBA00004141"/>
    </source>
</evidence>
<sequence>MVYETATDYLAHWEAHFDKSIPKPPWKRLWITCHGTGVKWAVLVGVAVFVLASLDCIMTRTSLLDAGPTLRFLSGIYSCTAGVYIWAFKRQEALAALRQLSWVARRIEAGAGGALGARLDLDDQETLRRAVVRASRYLRGSNIWAICVQFSIMVPVAFTGRTVNPAWPPPRTPTAWWALFTLHSFSTLFLPIAFFPMAAFTTGIVSVCSAMSLAIGSELRKARTPQQVRDAALLSSEFNKGFSMLTNLFHGFILHHLQITLLIPLFACYEMMHGQFDEFLVVLVPINVLIFIPLCFAGQAMMDASEAMSYSAYSGSWLESDRFCRILRLQVMLRSARPQQLTSQELGTVDLKLCQNTLKSWFSFLNFMINTL</sequence>
<keyword evidence="5 9" id="KW-1133">Transmembrane helix</keyword>
<evidence type="ECO:0000256" key="6">
    <source>
        <dbReference type="ARBA" id="ARBA00023136"/>
    </source>
</evidence>
<dbReference type="RefSeq" id="XP_052125435.1">
    <property type="nucleotide sequence ID" value="XM_052269475.1"/>
</dbReference>
<dbReference type="AlphaFoldDB" id="A0A9C6WZR3"/>
<evidence type="ECO:0000256" key="7">
    <source>
        <dbReference type="ARBA" id="ARBA00023170"/>
    </source>
</evidence>
<evidence type="ECO:0000256" key="5">
    <source>
        <dbReference type="ARBA" id="ARBA00022989"/>
    </source>
</evidence>
<feature type="transmembrane region" description="Helical" evidence="9">
    <location>
        <begin position="279"/>
        <end position="298"/>
    </location>
</feature>
<accession>A0A9C6WZR3</accession>
<evidence type="ECO:0000256" key="2">
    <source>
        <dbReference type="ARBA" id="ARBA00022606"/>
    </source>
</evidence>
<evidence type="ECO:0000256" key="8">
    <source>
        <dbReference type="ARBA" id="ARBA00023224"/>
    </source>
</evidence>
<feature type="transmembrane region" description="Helical" evidence="9">
    <location>
        <begin position="70"/>
        <end position="88"/>
    </location>
</feature>
<keyword evidence="2" id="KW-0716">Sensory transduction</keyword>
<feature type="transmembrane region" description="Helical" evidence="9">
    <location>
        <begin position="248"/>
        <end position="267"/>
    </location>
</feature>
<comment type="subcellular location">
    <subcellularLocation>
        <location evidence="1">Membrane</location>
        <topology evidence="1">Multi-pass membrane protein</topology>
    </subcellularLocation>
</comment>
<reference evidence="11" key="1">
    <citation type="submission" date="2025-08" db="UniProtKB">
        <authorList>
            <consortium name="RefSeq"/>
        </authorList>
    </citation>
    <scope>IDENTIFICATION</scope>
    <source>
        <tissue evidence="11">Whole organism</tissue>
    </source>
</reference>
<evidence type="ECO:0000256" key="4">
    <source>
        <dbReference type="ARBA" id="ARBA00022725"/>
    </source>
</evidence>
<dbReference type="GO" id="GO:0016020">
    <property type="term" value="C:membrane"/>
    <property type="evidence" value="ECO:0007669"/>
    <property type="project" value="UniProtKB-SubCell"/>
</dbReference>
<gene>
    <name evidence="11" type="primary">LOC127749791</name>
</gene>
<evidence type="ECO:0000256" key="3">
    <source>
        <dbReference type="ARBA" id="ARBA00022692"/>
    </source>
</evidence>